<dbReference type="Proteomes" id="UP000272025">
    <property type="component" value="Unassembled WGS sequence"/>
</dbReference>
<dbReference type="InterPro" id="IPR011074">
    <property type="entry name" value="CRAL/TRIO_N_dom"/>
</dbReference>
<dbReference type="SMART" id="SM01100">
    <property type="entry name" value="CRAL_TRIO_N"/>
    <property type="match status" value="1"/>
</dbReference>
<dbReference type="PANTHER" id="PTHR45657:SF1">
    <property type="entry name" value="CRAL-TRIO DOMAIN-CONTAINING PROTEIN YKL091C-RELATED"/>
    <property type="match status" value="1"/>
</dbReference>
<dbReference type="PANTHER" id="PTHR45657">
    <property type="entry name" value="CRAL-TRIO DOMAIN-CONTAINING PROTEIN YKL091C-RELATED"/>
    <property type="match status" value="1"/>
</dbReference>
<evidence type="ECO:0000256" key="1">
    <source>
        <dbReference type="SAM" id="MobiDB-lite"/>
    </source>
</evidence>
<dbReference type="SUPFAM" id="SSF46938">
    <property type="entry name" value="CRAL/TRIO N-terminal domain"/>
    <property type="match status" value="1"/>
</dbReference>
<feature type="region of interest" description="Disordered" evidence="1">
    <location>
        <begin position="329"/>
        <end position="350"/>
    </location>
</feature>
<dbReference type="PRINTS" id="PR00180">
    <property type="entry name" value="CRETINALDHBP"/>
</dbReference>
<dbReference type="SUPFAM" id="SSF52087">
    <property type="entry name" value="CRAL/TRIO domain"/>
    <property type="match status" value="1"/>
</dbReference>
<dbReference type="Pfam" id="PF03765">
    <property type="entry name" value="CRAL_TRIO_N"/>
    <property type="match status" value="1"/>
</dbReference>
<dbReference type="InterPro" id="IPR036273">
    <property type="entry name" value="CRAL/TRIO_N_dom_sf"/>
</dbReference>
<dbReference type="GeneID" id="39579108"/>
<dbReference type="STRING" id="1314773.A0A3N2PN99"/>
<dbReference type="Gene3D" id="3.40.525.10">
    <property type="entry name" value="CRAL-TRIO lipid binding domain"/>
    <property type="match status" value="1"/>
</dbReference>
<gene>
    <name evidence="3" type="ORF">SODALDRAFT_328210</name>
</gene>
<organism evidence="3 4">
    <name type="scientific">Sodiomyces alkalinus (strain CBS 110278 / VKM F-3762 / F11)</name>
    <name type="common">Alkaliphilic filamentous fungus</name>
    <dbReference type="NCBI Taxonomy" id="1314773"/>
    <lineage>
        <taxon>Eukaryota</taxon>
        <taxon>Fungi</taxon>
        <taxon>Dikarya</taxon>
        <taxon>Ascomycota</taxon>
        <taxon>Pezizomycotina</taxon>
        <taxon>Sordariomycetes</taxon>
        <taxon>Hypocreomycetidae</taxon>
        <taxon>Glomerellales</taxon>
        <taxon>Plectosphaerellaceae</taxon>
        <taxon>Sodiomyces</taxon>
    </lineage>
</organism>
<feature type="compositionally biased region" description="Polar residues" evidence="1">
    <location>
        <begin position="340"/>
        <end position="350"/>
    </location>
</feature>
<protein>
    <recommendedName>
        <fullName evidence="2">CRAL-TRIO domain-containing protein</fullName>
    </recommendedName>
</protein>
<evidence type="ECO:0000313" key="4">
    <source>
        <dbReference type="Proteomes" id="UP000272025"/>
    </source>
</evidence>
<proteinExistence type="predicted"/>
<feature type="domain" description="CRAL-TRIO" evidence="2">
    <location>
        <begin position="120"/>
        <end position="293"/>
    </location>
</feature>
<keyword evidence="4" id="KW-1185">Reference proteome</keyword>
<feature type="region of interest" description="Disordered" evidence="1">
    <location>
        <begin position="19"/>
        <end position="41"/>
    </location>
</feature>
<dbReference type="Gene3D" id="1.10.8.20">
    <property type="entry name" value="N-terminal domain of phosphatidylinositol transfer protein sec14p"/>
    <property type="match status" value="1"/>
</dbReference>
<dbReference type="RefSeq" id="XP_028463622.1">
    <property type="nucleotide sequence ID" value="XM_028610630.1"/>
</dbReference>
<dbReference type="InterPro" id="IPR051026">
    <property type="entry name" value="PI/PC_transfer"/>
</dbReference>
<dbReference type="EMBL" id="ML119060">
    <property type="protein sequence ID" value="ROT35816.1"/>
    <property type="molecule type" value="Genomic_DNA"/>
</dbReference>
<dbReference type="CDD" id="cd00170">
    <property type="entry name" value="SEC14"/>
    <property type="match status" value="1"/>
</dbReference>
<name>A0A3N2PN99_SODAK</name>
<sequence>MASELDSSYDEVFKRVYGLDEEGNDGQPKVKHSIKEPDEAERDRGYLGYLSPEQKAQVHQLRLMLEAEKYDQRLDTPTLLRFLRARKFDVNASKQMFIECEKWRKEAMLDALVPTWDYVEKDKMAQYYPQYYHKTDKDGRPIYVEKLGAINLTEMRKITTDERMLGNLAVEYEKCADPRFPACSRKFGHVVETCCTIMDLDNVGIRSASQVYEYIKQASNISQNYYPERLGKLYIINAPWGFSYVWSVVKGWLDPVTVKKIHILGSDYSKELLKQIDASNLPKEYGGTCQCGGEKDACRRSDAGPWNEEPWKRPAWWEAAEEKEKALETLKGTAKDPAVTQKTADAAGSS</sequence>
<reference evidence="3 4" key="1">
    <citation type="journal article" date="2018" name="Mol. Ecol.">
        <title>The obligate alkalophilic soda-lake fungus Sodiomyces alkalinus has shifted to a protein diet.</title>
        <authorList>
            <person name="Grum-Grzhimaylo A.A."/>
            <person name="Falkoski D.L."/>
            <person name="van den Heuvel J."/>
            <person name="Valero-Jimenez C.A."/>
            <person name="Min B."/>
            <person name="Choi I.G."/>
            <person name="Lipzen A."/>
            <person name="Daum C.G."/>
            <person name="Aanen D.K."/>
            <person name="Tsang A."/>
            <person name="Henrissat B."/>
            <person name="Bilanenko E.N."/>
            <person name="de Vries R.P."/>
            <person name="van Kan J.A.L."/>
            <person name="Grigoriev I.V."/>
            <person name="Debets A.J.M."/>
        </authorList>
    </citation>
    <scope>NUCLEOTIDE SEQUENCE [LARGE SCALE GENOMIC DNA]</scope>
    <source>
        <strain evidence="3 4">F11</strain>
    </source>
</reference>
<dbReference type="PROSITE" id="PS50191">
    <property type="entry name" value="CRAL_TRIO"/>
    <property type="match status" value="1"/>
</dbReference>
<dbReference type="SMART" id="SM00516">
    <property type="entry name" value="SEC14"/>
    <property type="match status" value="1"/>
</dbReference>
<dbReference type="OrthoDB" id="1434354at2759"/>
<dbReference type="InterPro" id="IPR036865">
    <property type="entry name" value="CRAL-TRIO_dom_sf"/>
</dbReference>
<accession>A0A3N2PN99</accession>
<evidence type="ECO:0000259" key="2">
    <source>
        <dbReference type="PROSITE" id="PS50191"/>
    </source>
</evidence>
<dbReference type="Pfam" id="PF00650">
    <property type="entry name" value="CRAL_TRIO"/>
    <property type="match status" value="1"/>
</dbReference>
<evidence type="ECO:0000313" key="3">
    <source>
        <dbReference type="EMBL" id="ROT35816.1"/>
    </source>
</evidence>
<dbReference type="InterPro" id="IPR001251">
    <property type="entry name" value="CRAL-TRIO_dom"/>
</dbReference>
<dbReference type="AlphaFoldDB" id="A0A3N2PN99"/>